<dbReference type="EMBL" id="GBXM01061394">
    <property type="protein sequence ID" value="JAH47183.1"/>
    <property type="molecule type" value="Transcribed_RNA"/>
</dbReference>
<sequence length="15" mass="1888">MMMMVRMLMLLLARF</sequence>
<reference evidence="1" key="2">
    <citation type="journal article" date="2015" name="Fish Shellfish Immunol.">
        <title>Early steps in the European eel (Anguilla anguilla)-Vibrio vulnificus interaction in the gills: Role of the RtxA13 toxin.</title>
        <authorList>
            <person name="Callol A."/>
            <person name="Pajuelo D."/>
            <person name="Ebbesson L."/>
            <person name="Teles M."/>
            <person name="MacKenzie S."/>
            <person name="Amaro C."/>
        </authorList>
    </citation>
    <scope>NUCLEOTIDE SEQUENCE</scope>
</reference>
<proteinExistence type="predicted"/>
<evidence type="ECO:0000313" key="1">
    <source>
        <dbReference type="EMBL" id="JAH47183.1"/>
    </source>
</evidence>
<organism evidence="1">
    <name type="scientific">Anguilla anguilla</name>
    <name type="common">European freshwater eel</name>
    <name type="synonym">Muraena anguilla</name>
    <dbReference type="NCBI Taxonomy" id="7936"/>
    <lineage>
        <taxon>Eukaryota</taxon>
        <taxon>Metazoa</taxon>
        <taxon>Chordata</taxon>
        <taxon>Craniata</taxon>
        <taxon>Vertebrata</taxon>
        <taxon>Euteleostomi</taxon>
        <taxon>Actinopterygii</taxon>
        <taxon>Neopterygii</taxon>
        <taxon>Teleostei</taxon>
        <taxon>Anguilliformes</taxon>
        <taxon>Anguillidae</taxon>
        <taxon>Anguilla</taxon>
    </lineage>
</organism>
<name>A0A0E9T3H6_ANGAN</name>
<protein>
    <submittedName>
        <fullName evidence="1">Uncharacterized protein</fullName>
    </submittedName>
</protein>
<reference evidence="1" key="1">
    <citation type="submission" date="2014-11" db="EMBL/GenBank/DDBJ databases">
        <authorList>
            <person name="Amaro Gonzalez C."/>
        </authorList>
    </citation>
    <scope>NUCLEOTIDE SEQUENCE</scope>
</reference>
<accession>A0A0E9T3H6</accession>